<sequence length="40" mass="4584">MEKCHKKVSQSVTGGRKSVTGAWNSLHTLEHVFYQRALRL</sequence>
<protein>
    <submittedName>
        <fullName evidence="1">Uncharacterized protein</fullName>
    </submittedName>
</protein>
<dbReference type="EMBL" id="BK016158">
    <property type="protein sequence ID" value="DAF98965.1"/>
    <property type="molecule type" value="Genomic_DNA"/>
</dbReference>
<name>A0A8S5UWW0_9CAUD</name>
<proteinExistence type="predicted"/>
<organism evidence="1">
    <name type="scientific">Siphoviridae sp. ctEP635</name>
    <dbReference type="NCBI Taxonomy" id="2825396"/>
    <lineage>
        <taxon>Viruses</taxon>
        <taxon>Duplodnaviria</taxon>
        <taxon>Heunggongvirae</taxon>
        <taxon>Uroviricota</taxon>
        <taxon>Caudoviricetes</taxon>
    </lineage>
</organism>
<evidence type="ECO:0000313" key="1">
    <source>
        <dbReference type="EMBL" id="DAF98965.1"/>
    </source>
</evidence>
<reference evidence="1" key="1">
    <citation type="journal article" date="2021" name="Proc. Natl. Acad. Sci. U.S.A.">
        <title>A Catalog of Tens of Thousands of Viruses from Human Metagenomes Reveals Hidden Associations with Chronic Diseases.</title>
        <authorList>
            <person name="Tisza M.J."/>
            <person name="Buck C.B."/>
        </authorList>
    </citation>
    <scope>NUCLEOTIDE SEQUENCE</scope>
    <source>
        <strain evidence="1">CtEP635</strain>
    </source>
</reference>
<accession>A0A8S5UWW0</accession>